<dbReference type="STRING" id="75913.A0A0K0FKF3"/>
<feature type="compositionally biased region" description="Basic and acidic residues" evidence="1">
    <location>
        <begin position="211"/>
        <end position="234"/>
    </location>
</feature>
<reference evidence="4" key="2">
    <citation type="submission" date="2015-08" db="UniProtKB">
        <authorList>
            <consortium name="WormBaseParasite"/>
        </authorList>
    </citation>
    <scope>IDENTIFICATION</scope>
</reference>
<protein>
    <submittedName>
        <fullName evidence="4">L(3)82Fd (inferred by orthology to a D. melanogaster protein)</fullName>
    </submittedName>
</protein>
<evidence type="ECO:0000313" key="3">
    <source>
        <dbReference type="Proteomes" id="UP000035680"/>
    </source>
</evidence>
<dbReference type="PROSITE" id="PS51782">
    <property type="entry name" value="LYSM"/>
    <property type="match status" value="1"/>
</dbReference>
<feature type="compositionally biased region" description="Polar residues" evidence="1">
    <location>
        <begin position="363"/>
        <end position="375"/>
    </location>
</feature>
<dbReference type="InterPro" id="IPR018392">
    <property type="entry name" value="LysM"/>
</dbReference>
<dbReference type="Gene3D" id="3.10.350.10">
    <property type="entry name" value="LysM domain"/>
    <property type="match status" value="1"/>
</dbReference>
<dbReference type="SUPFAM" id="SSF54106">
    <property type="entry name" value="LysM domain"/>
    <property type="match status" value="1"/>
</dbReference>
<proteinExistence type="predicted"/>
<evidence type="ECO:0000313" key="4">
    <source>
        <dbReference type="WBParaSite" id="SVE_0951700.1"/>
    </source>
</evidence>
<organism evidence="3 4">
    <name type="scientific">Strongyloides venezuelensis</name>
    <name type="common">Threadworm</name>
    <dbReference type="NCBI Taxonomy" id="75913"/>
    <lineage>
        <taxon>Eukaryota</taxon>
        <taxon>Metazoa</taxon>
        <taxon>Ecdysozoa</taxon>
        <taxon>Nematoda</taxon>
        <taxon>Chromadorea</taxon>
        <taxon>Rhabditida</taxon>
        <taxon>Tylenchina</taxon>
        <taxon>Panagrolaimomorpha</taxon>
        <taxon>Strongyloidoidea</taxon>
        <taxon>Strongyloididae</taxon>
        <taxon>Strongyloides</taxon>
    </lineage>
</organism>
<feature type="compositionally biased region" description="Polar residues" evidence="1">
    <location>
        <begin position="332"/>
        <end position="344"/>
    </location>
</feature>
<dbReference type="Proteomes" id="UP000035680">
    <property type="component" value="Unassembled WGS sequence"/>
</dbReference>
<accession>A0A0K0FKF3</accession>
<dbReference type="Pfam" id="PF01476">
    <property type="entry name" value="LysM"/>
    <property type="match status" value="1"/>
</dbReference>
<feature type="region of interest" description="Disordered" evidence="1">
    <location>
        <begin position="211"/>
        <end position="285"/>
    </location>
</feature>
<evidence type="ECO:0000259" key="2">
    <source>
        <dbReference type="PROSITE" id="PS51782"/>
    </source>
</evidence>
<dbReference type="WBParaSite" id="SVE_0951700.1">
    <property type="protein sequence ID" value="SVE_0951700.1"/>
    <property type="gene ID" value="SVE_0951700"/>
</dbReference>
<dbReference type="CDD" id="cd00118">
    <property type="entry name" value="LysM"/>
    <property type="match status" value="1"/>
</dbReference>
<reference evidence="3" key="1">
    <citation type="submission" date="2014-07" db="EMBL/GenBank/DDBJ databases">
        <authorList>
            <person name="Martin A.A"/>
            <person name="De Silva N."/>
        </authorList>
    </citation>
    <scope>NUCLEOTIDE SEQUENCE</scope>
</reference>
<dbReference type="AlphaFoldDB" id="A0A0K0FKF3"/>
<feature type="region of interest" description="Disordered" evidence="1">
    <location>
        <begin position="332"/>
        <end position="378"/>
    </location>
</feature>
<name>A0A0K0FKF3_STRVS</name>
<feature type="domain" description="LysM" evidence="2">
    <location>
        <begin position="1"/>
        <end position="44"/>
    </location>
</feature>
<dbReference type="SMART" id="SM00257">
    <property type="entry name" value="LysM"/>
    <property type="match status" value="1"/>
</dbReference>
<evidence type="ECO:0000256" key="1">
    <source>
        <dbReference type="SAM" id="MobiDB-lite"/>
    </source>
</evidence>
<dbReference type="InterPro" id="IPR036779">
    <property type="entry name" value="LysM_dom_sf"/>
</dbReference>
<keyword evidence="3" id="KW-1185">Reference proteome</keyword>
<sequence>MEYEVKSTDTLAAIAAAHDCTISELIKLNKLPTRMVFSGQIIRVPVPGQQIQFTSNANKGNVNMSTKEPLTTKVSGGPILQPRSFSINETSSSDGIRKGPGGVIPVQAAKYANQNPLAKTQSVPVTSKASDPCDDIEDDTDCLQRFLKIKVKHITESDGTVTGTLLVTPNCLMFDPDLSHPLVKENGQDLYGMIANMEDINSVAVYNDIRDLTGENPPESRKLDLFDPDNKKSPVNENSTICDVGDVNDSSKDKTAPLKFTLENNSDISDNEDTQSSRDTSTLNNSNAQLHIIEEEDIEHKNERLLVPQKNKTRTVSDITNDKSEVFEDNFFNKSTDSSSNSVPVGNIRRQRASSERQSSSSLGSDAGTTFSRFSPNMARRSFGKLGRTLSQRATSLKDSVQSASQTVAASTRNVAHGVVQHTKSAADQLQTGLQTSAKIVATAPSNIVSKGSELVKDTQNMFDSILNIESQEPKKTEKEMRREQSLAKLETLAQKTEEARKNITKFPQTQFVCATTIEEKPELFKSFDFINSNYSNISGNGDSSSPQEPYYMIVRLNRKTTKKNKRGVKRLSTQLDYYEDDGTNFGNRRKKEFWFAIPRQKADSIYHFLLQWSPDKYGHDSSEKNEDEPKNCDSDLKSTLNQRGFLILNRDTDDACSSKFYLKSLFLH</sequence>